<accession>A0A498R5D9</accession>
<sequence>MRSYEILQRGGWILRSLLIVVLVTGCSRNPAQPVAGLTALKPEAAQQWGLPKYIKMEGPGNEYRVLTHQRSGSGDGDWLELAAGEQGQIEYFQTVSAAGGEGIYRLQFLSTQGTGRIKVSALSAAGQEIGTVGWVYTGPLSPPDSATKWLDMRYQTNYQGGWLTARPNLAQIIAREWPQLDLKQVAAYRLAVEAGQGQHVMIARFKTKSPGIRLQPRQSAYATVLGDTVNLQTEVKNMTGQPIYRPVFTLMEPEGYGLVAKGQTSQTLDVLAPGEKRILTWKVKAQRPDLVNGGKPWLVHFTANGEALDGQIAVTVSDPRPGKIYYVMTEDLEPIDAAGYPKAWGNQDGWLEPQELYVQLVEKSEALNQIANKYGAKWTHYIAWTAIKAAEWAEGQSTSHEWTAMVTAMKKSVQTQSTYGHEYAVHLHSDYDPDLQGNFLSYNPAVDGFWANHLKHGWAHVVSAEGNFNDNNSRTGLLYKYKKILDKLEANSGQGDIITARAGSFDFGSGSADEAMSVRAYHKVGLWGSSDADGNNGGLTAGDYGREIYLTKPDDIDHSATDLSRTGLVEFRPTPRRFIAYDKDSAAAMNAKADAGMERFTDKGTVKPGVHAIIGFTHAMFVMGNGDWHSLSGGQFQAIQDHLHYLKEHYVKQGTLVFATASELVKAYLDYYTPRPVVVYGPIKSSGSGMTEYKLQVLGRDIPIDAGHAHAVTVKYPLYLRDSAYKISIQKNGKTIYSTWGLPTPFNDVAFTLNDGQAVYTMKVYHNRWIYRLVETLRDVKAKLLKIF</sequence>
<proteinExistence type="predicted"/>
<dbReference type="OrthoDB" id="1671686at2"/>
<dbReference type="EMBL" id="UPPP01000063">
    <property type="protein sequence ID" value="VBB06369.1"/>
    <property type="molecule type" value="Genomic_DNA"/>
</dbReference>
<organism evidence="1 2">
    <name type="scientific">Lucifera butyrica</name>
    <dbReference type="NCBI Taxonomy" id="1351585"/>
    <lineage>
        <taxon>Bacteria</taxon>
        <taxon>Bacillati</taxon>
        <taxon>Bacillota</taxon>
        <taxon>Negativicutes</taxon>
        <taxon>Veillonellales</taxon>
        <taxon>Veillonellaceae</taxon>
        <taxon>Lucifera</taxon>
    </lineage>
</organism>
<dbReference type="RefSeq" id="WP_122627320.1">
    <property type="nucleotide sequence ID" value="NZ_UPPP01000063.1"/>
</dbReference>
<reference evidence="1 2" key="1">
    <citation type="submission" date="2018-06" db="EMBL/GenBank/DDBJ databases">
        <authorList>
            <person name="Strepis N."/>
        </authorList>
    </citation>
    <scope>NUCLEOTIDE SEQUENCE [LARGE SCALE GENOMIC DNA]</scope>
    <source>
        <strain evidence="1">LUCI</strain>
    </source>
</reference>
<protein>
    <submittedName>
        <fullName evidence="1">Uncharacterized protein</fullName>
    </submittedName>
</protein>
<gene>
    <name evidence="1" type="ORF">LUCI_1600</name>
</gene>
<dbReference type="Proteomes" id="UP000277811">
    <property type="component" value="Unassembled WGS sequence"/>
</dbReference>
<dbReference type="PROSITE" id="PS51257">
    <property type="entry name" value="PROKAR_LIPOPROTEIN"/>
    <property type="match status" value="1"/>
</dbReference>
<dbReference type="AlphaFoldDB" id="A0A498R5D9"/>
<name>A0A498R5D9_9FIRM</name>
<evidence type="ECO:0000313" key="1">
    <source>
        <dbReference type="EMBL" id="VBB06369.1"/>
    </source>
</evidence>
<evidence type="ECO:0000313" key="2">
    <source>
        <dbReference type="Proteomes" id="UP000277811"/>
    </source>
</evidence>
<keyword evidence="2" id="KW-1185">Reference proteome</keyword>